<evidence type="ECO:0000313" key="2">
    <source>
        <dbReference type="Proteomes" id="UP000515158"/>
    </source>
</evidence>
<dbReference type="RefSeq" id="XP_034252513.1">
    <property type="nucleotide sequence ID" value="XM_034396622.1"/>
</dbReference>
<feature type="region of interest" description="Disordered" evidence="1">
    <location>
        <begin position="153"/>
        <end position="172"/>
    </location>
</feature>
<dbReference type="InParanoid" id="A0A6P9A3P4"/>
<protein>
    <submittedName>
        <fullName evidence="3">Uncharacterized protein LOC117651996</fullName>
    </submittedName>
</protein>
<evidence type="ECO:0000256" key="1">
    <source>
        <dbReference type="SAM" id="MobiDB-lite"/>
    </source>
</evidence>
<gene>
    <name evidence="3" type="primary">LOC117651996</name>
</gene>
<dbReference type="AlphaFoldDB" id="A0A6P9A3P4"/>
<organism evidence="3">
    <name type="scientific">Thrips palmi</name>
    <name type="common">Melon thrips</name>
    <dbReference type="NCBI Taxonomy" id="161013"/>
    <lineage>
        <taxon>Eukaryota</taxon>
        <taxon>Metazoa</taxon>
        <taxon>Ecdysozoa</taxon>
        <taxon>Arthropoda</taxon>
        <taxon>Hexapoda</taxon>
        <taxon>Insecta</taxon>
        <taxon>Pterygota</taxon>
        <taxon>Neoptera</taxon>
        <taxon>Paraneoptera</taxon>
        <taxon>Thysanoptera</taxon>
        <taxon>Terebrantia</taxon>
        <taxon>Thripoidea</taxon>
        <taxon>Thripidae</taxon>
        <taxon>Thrips</taxon>
    </lineage>
</organism>
<reference evidence="3" key="1">
    <citation type="submission" date="2025-08" db="UniProtKB">
        <authorList>
            <consortium name="RefSeq"/>
        </authorList>
    </citation>
    <scope>IDENTIFICATION</scope>
    <source>
        <tissue evidence="3">Total insect</tissue>
    </source>
</reference>
<dbReference type="OrthoDB" id="6415921at2759"/>
<evidence type="ECO:0000313" key="3">
    <source>
        <dbReference type="RefSeq" id="XP_034252513.1"/>
    </source>
</evidence>
<dbReference type="Proteomes" id="UP000515158">
    <property type="component" value="Unplaced"/>
</dbReference>
<keyword evidence="2" id="KW-1185">Reference proteome</keyword>
<name>A0A6P9A3P4_THRPL</name>
<dbReference type="GeneID" id="117651996"/>
<proteinExistence type="predicted"/>
<accession>A0A6P9A3P4</accession>
<dbReference type="KEGG" id="tpal:117651996"/>
<sequence>MPLQNPPDVIEAHQRSARVARASRCSSKSASRTCRATRTTRAHNPKDPSCGRGTFGYDIEDVDSFLAKASLEKPANIPMVLACPCTLYRTEEGGWQEEVSLPLGMVVNGVFRVEASPSSSSCWLYAQTPHGHEGYVRYASCLPLGILAASAEAAPRDSTPRPLPTPSWSRGWGRGPSWDTASDILPATYTGNLTDTSKAKDTRSERAFNCARGTTRTLVDKGLQFQQGLLEASRAERSVDELYLRSMRSGNTPLYAGGSIHFSSAIKVC</sequence>